<accession>A0ABX7N0L6</accession>
<keyword evidence="3" id="KW-1185">Reference proteome</keyword>
<protein>
    <recommendedName>
        <fullName evidence="4">Tetratricopeptide repeat protein</fullName>
    </recommendedName>
</protein>
<evidence type="ECO:0000313" key="2">
    <source>
        <dbReference type="EMBL" id="QSQ12051.1"/>
    </source>
</evidence>
<evidence type="ECO:0000313" key="3">
    <source>
        <dbReference type="Proteomes" id="UP000663090"/>
    </source>
</evidence>
<gene>
    <name evidence="2" type="ORF">JY572_27175</name>
</gene>
<evidence type="ECO:0008006" key="4">
    <source>
        <dbReference type="Google" id="ProtNLM"/>
    </source>
</evidence>
<keyword evidence="1" id="KW-1133">Transmembrane helix</keyword>
<organism evidence="2 3">
    <name type="scientific">Myxococcus landrumensis</name>
    <dbReference type="NCBI Taxonomy" id="2813577"/>
    <lineage>
        <taxon>Bacteria</taxon>
        <taxon>Pseudomonadati</taxon>
        <taxon>Myxococcota</taxon>
        <taxon>Myxococcia</taxon>
        <taxon>Myxococcales</taxon>
        <taxon>Cystobacterineae</taxon>
        <taxon>Myxococcaceae</taxon>
        <taxon>Myxococcus</taxon>
    </lineage>
</organism>
<feature type="transmembrane region" description="Helical" evidence="1">
    <location>
        <begin position="184"/>
        <end position="205"/>
    </location>
</feature>
<sequence>MESMRTTGLSAKVSQHRSAWGVGLLLGVLLLPLAVRAEVSADVRRYLLSIHRLIDDLAYERALEQIARVKKVSQGPEDDVAVSLYEGVVLSELSKGRQEDAEAAFKSALFLDPDAQLPLKVSPKLKKRFEQVRTKVQKELSSRGEDPKPVVTPVLKPEAKVDVVAPLTPPLPPPAVEKSMRQKAWIPAVAGGALAVGGGVMWLLASKEESKLGKSSPLGSLDEADVVARRTRSMQSVGVGLFVGSAVGLGVAAGMYLLGGPEEPPMLSVGTDGTSAFVSGRWP</sequence>
<proteinExistence type="predicted"/>
<dbReference type="EMBL" id="CP071091">
    <property type="protein sequence ID" value="QSQ12051.1"/>
    <property type="molecule type" value="Genomic_DNA"/>
</dbReference>
<name>A0ABX7N0L6_9BACT</name>
<keyword evidence="1" id="KW-0812">Transmembrane</keyword>
<keyword evidence="1" id="KW-0472">Membrane</keyword>
<dbReference type="Proteomes" id="UP000663090">
    <property type="component" value="Chromosome"/>
</dbReference>
<feature type="transmembrane region" description="Helical" evidence="1">
    <location>
        <begin position="239"/>
        <end position="258"/>
    </location>
</feature>
<reference evidence="2 3" key="1">
    <citation type="submission" date="2021-02" db="EMBL/GenBank/DDBJ databases">
        <title>De Novo genome assembly of isolated myxobacteria.</title>
        <authorList>
            <person name="Stevens D.C."/>
        </authorList>
    </citation>
    <scope>NUCLEOTIDE SEQUENCE [LARGE SCALE GENOMIC DNA]</scope>
    <source>
        <strain evidence="2 3">SCHIC003</strain>
    </source>
</reference>
<evidence type="ECO:0000256" key="1">
    <source>
        <dbReference type="SAM" id="Phobius"/>
    </source>
</evidence>